<dbReference type="EMBL" id="MGJO01000054">
    <property type="protein sequence ID" value="OGN08247.1"/>
    <property type="molecule type" value="Genomic_DNA"/>
</dbReference>
<evidence type="ECO:0000256" key="4">
    <source>
        <dbReference type="ARBA" id="ARBA00011738"/>
    </source>
</evidence>
<dbReference type="PANTHER" id="PTHR10466:SF0">
    <property type="entry name" value="PHOSPHOMANNOMUTASE"/>
    <property type="match status" value="1"/>
</dbReference>
<sequence>MNNLLQKIEDVPRDKKLVIFDLDGTLAESKADIDDEMAGLLKDLLDKKLVAVIGGGKYELFQRQLLSKLNVSVDLLKKLFLFPTTSTVFYRYESNGWEQVYAQNLSEEERKRVFDAFDKVFSELNYHPEDVYWKVVEDRGSEITFSALGQNAPIDLKTEWKEEDAELKLKIVEILQKYLPDMEVRAAGFTSIDITRKGIDKEYGIRQVEKYLGISIKDMLFVGDSLFSGGNDSAALRAGVLCFEVGGVEDTKKLIEYLLAD</sequence>
<evidence type="ECO:0000256" key="10">
    <source>
        <dbReference type="PIRSR" id="PIRSR605002-1"/>
    </source>
</evidence>
<dbReference type="GO" id="GO:0009298">
    <property type="term" value="P:GDP-mannose biosynthetic process"/>
    <property type="evidence" value="ECO:0007669"/>
    <property type="project" value="UniProtKB-UniPathway"/>
</dbReference>
<dbReference type="GO" id="GO:0006487">
    <property type="term" value="P:protein N-linked glycosylation"/>
    <property type="evidence" value="ECO:0007669"/>
    <property type="project" value="TreeGrafter"/>
</dbReference>
<dbReference type="Proteomes" id="UP000178908">
    <property type="component" value="Unassembled WGS sequence"/>
</dbReference>
<evidence type="ECO:0000256" key="7">
    <source>
        <dbReference type="ARBA" id="ARBA00022723"/>
    </source>
</evidence>
<evidence type="ECO:0000256" key="12">
    <source>
        <dbReference type="PIRSR" id="PIRSR605002-3"/>
    </source>
</evidence>
<dbReference type="Pfam" id="PF03332">
    <property type="entry name" value="PMM"/>
    <property type="match status" value="1"/>
</dbReference>
<dbReference type="Gene3D" id="3.40.50.1000">
    <property type="entry name" value="HAD superfamily/HAD-like"/>
    <property type="match status" value="1"/>
</dbReference>
<feature type="binding site" evidence="12">
    <location>
        <position position="224"/>
    </location>
    <ligand>
        <name>Mg(2+)</name>
        <dbReference type="ChEBI" id="CHEBI:18420"/>
        <label>1</label>
    </ligand>
</feature>
<dbReference type="GO" id="GO:0004615">
    <property type="term" value="F:phosphomannomutase activity"/>
    <property type="evidence" value="ECO:0007669"/>
    <property type="project" value="UniProtKB-EC"/>
</dbReference>
<dbReference type="SUPFAM" id="SSF56784">
    <property type="entry name" value="HAD-like"/>
    <property type="match status" value="1"/>
</dbReference>
<keyword evidence="9" id="KW-0413">Isomerase</keyword>
<dbReference type="Gene3D" id="3.30.1240.20">
    <property type="match status" value="1"/>
</dbReference>
<dbReference type="AlphaFoldDB" id="A0A1F8F533"/>
<comment type="subunit">
    <text evidence="4">Homodimer.</text>
</comment>
<name>A0A1F8F533_9BACT</name>
<dbReference type="GO" id="GO:0046872">
    <property type="term" value="F:metal ion binding"/>
    <property type="evidence" value="ECO:0007669"/>
    <property type="project" value="UniProtKB-KW"/>
</dbReference>
<dbReference type="InterPro" id="IPR006379">
    <property type="entry name" value="HAD-SF_hydro_IIB"/>
</dbReference>
<comment type="cofactor">
    <cofactor evidence="12">
        <name>Mg(2+)</name>
        <dbReference type="ChEBI" id="CHEBI:18420"/>
    </cofactor>
</comment>
<dbReference type="InterPro" id="IPR043169">
    <property type="entry name" value="PMM_cap"/>
</dbReference>
<dbReference type="GO" id="GO:0006013">
    <property type="term" value="P:mannose metabolic process"/>
    <property type="evidence" value="ECO:0007669"/>
    <property type="project" value="TreeGrafter"/>
</dbReference>
<evidence type="ECO:0000256" key="2">
    <source>
        <dbReference type="ARBA" id="ARBA00004699"/>
    </source>
</evidence>
<dbReference type="UniPathway" id="UPA00126">
    <property type="reaction ID" value="UER00424"/>
</dbReference>
<dbReference type="InterPro" id="IPR005002">
    <property type="entry name" value="PMM"/>
</dbReference>
<evidence type="ECO:0000313" key="13">
    <source>
        <dbReference type="EMBL" id="OGN08247.1"/>
    </source>
</evidence>
<dbReference type="GO" id="GO:0005829">
    <property type="term" value="C:cytosol"/>
    <property type="evidence" value="ECO:0007669"/>
    <property type="project" value="TreeGrafter"/>
</dbReference>
<evidence type="ECO:0000256" key="11">
    <source>
        <dbReference type="PIRSR" id="PIRSR605002-2"/>
    </source>
</evidence>
<comment type="pathway">
    <text evidence="2">Nucleotide-sugar biosynthesis; GDP-alpha-D-mannose biosynthesis; alpha-D-mannose 1-phosphate from D-fructose 6-phosphate: step 2/2.</text>
</comment>
<dbReference type="PANTHER" id="PTHR10466">
    <property type="entry name" value="PHOSPHOMANNOMUTASE"/>
    <property type="match status" value="1"/>
</dbReference>
<dbReference type="InterPro" id="IPR036412">
    <property type="entry name" value="HAD-like_sf"/>
</dbReference>
<evidence type="ECO:0000313" key="14">
    <source>
        <dbReference type="Proteomes" id="UP000178908"/>
    </source>
</evidence>
<dbReference type="EC" id="5.4.2.8" evidence="5"/>
<feature type="binding site" evidence="11">
    <location>
        <position position="139"/>
    </location>
    <ligand>
        <name>alpha-D-mannose 1-phosphate</name>
        <dbReference type="ChEBI" id="CHEBI:58409"/>
    </ligand>
</feature>
<keyword evidence="8 12" id="KW-0460">Magnesium</keyword>
<comment type="subcellular location">
    <subcellularLocation>
        <location evidence="1">Cytoplasm</location>
    </subcellularLocation>
</comment>
<accession>A0A1F8F533</accession>
<feature type="binding site" evidence="12">
    <location>
        <position position="23"/>
    </location>
    <ligand>
        <name>Mg(2+)</name>
        <dbReference type="ChEBI" id="CHEBI:18420"/>
        <label>1</label>
    </ligand>
</feature>
<dbReference type="InterPro" id="IPR023214">
    <property type="entry name" value="HAD_sf"/>
</dbReference>
<gene>
    <name evidence="13" type="ORF">A3C61_03245</name>
</gene>
<comment type="similarity">
    <text evidence="3">Belongs to the eukaryotic PMM family.</text>
</comment>
<keyword evidence="7 12" id="KW-0479">Metal-binding</keyword>
<evidence type="ECO:0000256" key="1">
    <source>
        <dbReference type="ARBA" id="ARBA00004496"/>
    </source>
</evidence>
<protein>
    <recommendedName>
        <fullName evidence="5">phosphomannomutase</fullName>
        <ecNumber evidence="5">5.4.2.8</ecNumber>
    </recommendedName>
</protein>
<feature type="active site" description="Proton donor/acceptor" evidence="10">
    <location>
        <position position="23"/>
    </location>
</feature>
<evidence type="ECO:0000256" key="6">
    <source>
        <dbReference type="ARBA" id="ARBA00022490"/>
    </source>
</evidence>
<feature type="binding site" evidence="11">
    <location>
        <position position="193"/>
    </location>
    <ligand>
        <name>alpha-D-mannose 1-phosphate</name>
        <dbReference type="ChEBI" id="CHEBI:58409"/>
    </ligand>
</feature>
<proteinExistence type="inferred from homology"/>
<dbReference type="NCBIfam" id="TIGR01484">
    <property type="entry name" value="HAD-SF-IIB"/>
    <property type="match status" value="1"/>
</dbReference>
<evidence type="ECO:0000256" key="3">
    <source>
        <dbReference type="ARBA" id="ARBA00009736"/>
    </source>
</evidence>
<evidence type="ECO:0000256" key="5">
    <source>
        <dbReference type="ARBA" id="ARBA00012730"/>
    </source>
</evidence>
<evidence type="ECO:0000256" key="8">
    <source>
        <dbReference type="ARBA" id="ARBA00022842"/>
    </source>
</evidence>
<feature type="binding site" evidence="12">
    <location>
        <position position="21"/>
    </location>
    <ligand>
        <name>Mg(2+)</name>
        <dbReference type="ChEBI" id="CHEBI:18420"/>
        <label>1</label>
    </ligand>
</feature>
<dbReference type="GO" id="GO:0016791">
    <property type="term" value="F:phosphatase activity"/>
    <property type="evidence" value="ECO:0007669"/>
    <property type="project" value="UniProtKB-ARBA"/>
</dbReference>
<comment type="caution">
    <text evidence="13">The sequence shown here is derived from an EMBL/GenBank/DDBJ whole genome shotgun (WGS) entry which is preliminary data.</text>
</comment>
<organism evidence="13 14">
    <name type="scientific">Candidatus Yanofskybacteria bacterium RIFCSPHIGHO2_02_FULL_39_10</name>
    <dbReference type="NCBI Taxonomy" id="1802674"/>
    <lineage>
        <taxon>Bacteria</taxon>
        <taxon>Candidatus Yanofskyibacteriota</taxon>
    </lineage>
</organism>
<feature type="active site" description="Proton donor/acceptor" evidence="10">
    <location>
        <position position="21"/>
    </location>
</feature>
<feature type="binding site" evidence="11">
    <location>
        <position position="191"/>
    </location>
    <ligand>
        <name>alpha-D-mannose 1-phosphate</name>
        <dbReference type="ChEBI" id="CHEBI:58409"/>
    </ligand>
</feature>
<evidence type="ECO:0000256" key="9">
    <source>
        <dbReference type="ARBA" id="ARBA00023235"/>
    </source>
</evidence>
<keyword evidence="6" id="KW-0963">Cytoplasm</keyword>
<reference evidence="13 14" key="1">
    <citation type="journal article" date="2016" name="Nat. Commun.">
        <title>Thousands of microbial genomes shed light on interconnected biogeochemical processes in an aquifer system.</title>
        <authorList>
            <person name="Anantharaman K."/>
            <person name="Brown C.T."/>
            <person name="Hug L.A."/>
            <person name="Sharon I."/>
            <person name="Castelle C.J."/>
            <person name="Probst A.J."/>
            <person name="Thomas B.C."/>
            <person name="Singh A."/>
            <person name="Wilkins M.J."/>
            <person name="Karaoz U."/>
            <person name="Brodie E.L."/>
            <person name="Williams K.H."/>
            <person name="Hubbard S.S."/>
            <person name="Banfield J.F."/>
        </authorList>
    </citation>
    <scope>NUCLEOTIDE SEQUENCE [LARGE SCALE GENOMIC DNA]</scope>
</reference>